<comment type="similarity">
    <text evidence="3">Belongs to the leprecan family.</text>
</comment>
<keyword evidence="11" id="KW-0560">Oxidoreductase</keyword>
<keyword evidence="17" id="KW-1185">Reference proteome</keyword>
<dbReference type="InterPro" id="IPR044862">
    <property type="entry name" value="Pro_4_hyd_alph_FE2OG_OXY"/>
</dbReference>
<feature type="domain" description="Fe2OG dioxygenase" evidence="15">
    <location>
        <begin position="507"/>
        <end position="624"/>
    </location>
</feature>
<evidence type="ECO:0000259" key="15">
    <source>
        <dbReference type="PROSITE" id="PS51471"/>
    </source>
</evidence>
<organism evidence="16 17">
    <name type="scientific">Geodia barretti</name>
    <name type="common">Barrett's horny sponge</name>
    <dbReference type="NCBI Taxonomy" id="519541"/>
    <lineage>
        <taxon>Eukaryota</taxon>
        <taxon>Metazoa</taxon>
        <taxon>Porifera</taxon>
        <taxon>Demospongiae</taxon>
        <taxon>Heteroscleromorpha</taxon>
        <taxon>Tetractinellida</taxon>
        <taxon>Astrophorina</taxon>
        <taxon>Geodiidae</taxon>
        <taxon>Geodia</taxon>
    </lineage>
</organism>
<keyword evidence="6 14" id="KW-0732">Signal</keyword>
<evidence type="ECO:0000256" key="14">
    <source>
        <dbReference type="SAM" id="SignalP"/>
    </source>
</evidence>
<dbReference type="Pfam" id="PF23557">
    <property type="entry name" value="TPR_leprecan"/>
    <property type="match status" value="1"/>
</dbReference>
<keyword evidence="9" id="KW-0256">Endoplasmic reticulum</keyword>
<feature type="signal peptide" evidence="14">
    <location>
        <begin position="1"/>
        <end position="20"/>
    </location>
</feature>
<dbReference type="GO" id="GO:0031418">
    <property type="term" value="F:L-ascorbic acid binding"/>
    <property type="evidence" value="ECO:0007669"/>
    <property type="project" value="InterPro"/>
</dbReference>
<evidence type="ECO:0000256" key="5">
    <source>
        <dbReference type="ARBA" id="ARBA00022723"/>
    </source>
</evidence>
<protein>
    <recommendedName>
        <fullName evidence="4">procollagen-proline 3-dioxygenase</fullName>
        <ecNumber evidence="4">1.14.11.7</ecNumber>
    </recommendedName>
</protein>
<dbReference type="PROSITE" id="PS51257">
    <property type="entry name" value="PROKAR_LIPOPROTEIN"/>
    <property type="match status" value="1"/>
</dbReference>
<dbReference type="PROSITE" id="PS51471">
    <property type="entry name" value="FE2OG_OXY"/>
    <property type="match status" value="1"/>
</dbReference>
<dbReference type="SMART" id="SM00702">
    <property type="entry name" value="P4Hc"/>
    <property type="match status" value="1"/>
</dbReference>
<dbReference type="Gene3D" id="1.25.40.10">
    <property type="entry name" value="Tetratricopeptide repeat domain"/>
    <property type="match status" value="1"/>
</dbReference>
<keyword evidence="10" id="KW-0223">Dioxygenase</keyword>
<dbReference type="InterPro" id="IPR056585">
    <property type="entry name" value="Leprecan_dom"/>
</dbReference>
<dbReference type="PANTHER" id="PTHR14049:SF9">
    <property type="entry name" value="PROCOLLAGEN-PROLINE 3-DIOXYGENASE"/>
    <property type="match status" value="1"/>
</dbReference>
<comment type="cofactor">
    <cofactor evidence="2">
        <name>Fe cation</name>
        <dbReference type="ChEBI" id="CHEBI:24875"/>
    </cofactor>
</comment>
<evidence type="ECO:0000313" key="17">
    <source>
        <dbReference type="Proteomes" id="UP001174909"/>
    </source>
</evidence>
<keyword evidence="8" id="KW-0802">TPR repeat</keyword>
<evidence type="ECO:0000256" key="4">
    <source>
        <dbReference type="ARBA" id="ARBA00012262"/>
    </source>
</evidence>
<dbReference type="Proteomes" id="UP001174909">
    <property type="component" value="Unassembled WGS sequence"/>
</dbReference>
<evidence type="ECO:0000256" key="8">
    <source>
        <dbReference type="ARBA" id="ARBA00022803"/>
    </source>
</evidence>
<evidence type="ECO:0000256" key="13">
    <source>
        <dbReference type="ARBA" id="ARBA00023180"/>
    </source>
</evidence>
<evidence type="ECO:0000313" key="16">
    <source>
        <dbReference type="EMBL" id="CAI8019390.1"/>
    </source>
</evidence>
<sequence>MMPKFLLLVLPSLLFAACLAGDEQPPHFDESYLMGMRAYTREDWAVATAGMQQAVRDFESYNEASLKCLKLCENQKVKVPVDYYDDQELAVFHEIIARETCIRNCRDKEVDVYPRAGITSYTMDHMKNKNVYDYLQLALFREGKREEAAKACATFVYYNPRHINASVSLVFHKKNKNLTEEDFIPHNKMTYWDLYYMGSELYHRNQWQELVDVIETSLQELPRALQRCRDECYGPLRLGRRMGFAQTVIHQMITLKECQSQCIHKLGELRFDKTEEFFGSYFHYLQYGYHMLNASLPAIQASATQLQLEPHSDVAKKNAVFYRQQHGVTRKDFIPREDVQPLIESMDLEHSFMHVLDELSGHLEQFGEERQGGEEGQDDAELLDNDFFAYPPANMPQAEEWEWQEWNKPEIVRFTTDPDRMLADNVLSQDQCDKLLELTKHCKEGDGYQRKAPHTYNELFEGLNILDAAKKSQEGEVVPELSQLYVNASRRSRDAIAKEFNLQTPLYFSYTHLVCRTAKDVVERRDLSHPVHSDNCILNEATGECDKVPPAYTWRDYSAILYLSGEFEGGDFFYAHSTKDLSPEETVSPKCGRLVAFSAGKENMHGVLAVTKGRRCAVALWFTLDPNHKEATFSMAEEILHEIKTVS</sequence>
<evidence type="ECO:0000256" key="9">
    <source>
        <dbReference type="ARBA" id="ARBA00022824"/>
    </source>
</evidence>
<accession>A0AA35WM05</accession>
<evidence type="ECO:0000256" key="3">
    <source>
        <dbReference type="ARBA" id="ARBA00006487"/>
    </source>
</evidence>
<dbReference type="GO" id="GO:0032963">
    <property type="term" value="P:collagen metabolic process"/>
    <property type="evidence" value="ECO:0007669"/>
    <property type="project" value="InterPro"/>
</dbReference>
<keyword evidence="5" id="KW-0479">Metal-binding</keyword>
<dbReference type="InterPro" id="IPR039575">
    <property type="entry name" value="P3H"/>
</dbReference>
<reference evidence="16" key="1">
    <citation type="submission" date="2023-03" db="EMBL/GenBank/DDBJ databases">
        <authorList>
            <person name="Steffen K."/>
            <person name="Cardenas P."/>
        </authorList>
    </citation>
    <scope>NUCLEOTIDE SEQUENCE</scope>
</reference>
<feature type="chain" id="PRO_5041326795" description="procollagen-proline 3-dioxygenase" evidence="14">
    <location>
        <begin position="21"/>
        <end position="647"/>
    </location>
</feature>
<dbReference type="GO" id="GO:0005506">
    <property type="term" value="F:iron ion binding"/>
    <property type="evidence" value="ECO:0007669"/>
    <property type="project" value="InterPro"/>
</dbReference>
<evidence type="ECO:0000256" key="6">
    <source>
        <dbReference type="ARBA" id="ARBA00022729"/>
    </source>
</evidence>
<evidence type="ECO:0000256" key="10">
    <source>
        <dbReference type="ARBA" id="ARBA00022964"/>
    </source>
</evidence>
<evidence type="ECO:0000256" key="1">
    <source>
        <dbReference type="ARBA" id="ARBA00001961"/>
    </source>
</evidence>
<dbReference type="GO" id="GO:0019797">
    <property type="term" value="F:procollagen-proline 3-dioxygenase activity"/>
    <property type="evidence" value="ECO:0007669"/>
    <property type="project" value="UniProtKB-EC"/>
</dbReference>
<evidence type="ECO:0000256" key="12">
    <source>
        <dbReference type="ARBA" id="ARBA00023004"/>
    </source>
</evidence>
<dbReference type="InterPro" id="IPR006620">
    <property type="entry name" value="Pro_4_hyd_alph"/>
</dbReference>
<keyword evidence="12" id="KW-0408">Iron</keyword>
<dbReference type="EMBL" id="CASHTH010001750">
    <property type="protein sequence ID" value="CAI8019390.1"/>
    <property type="molecule type" value="Genomic_DNA"/>
</dbReference>
<dbReference type="Gene3D" id="2.60.120.620">
    <property type="entry name" value="q2cbj1_9rhob like domain"/>
    <property type="match status" value="1"/>
</dbReference>
<keyword evidence="13" id="KW-0325">Glycoprotein</keyword>
<keyword evidence="7" id="KW-0677">Repeat</keyword>
<evidence type="ECO:0000256" key="2">
    <source>
        <dbReference type="ARBA" id="ARBA00001962"/>
    </source>
</evidence>
<comment type="cofactor">
    <cofactor evidence="1">
        <name>L-ascorbate</name>
        <dbReference type="ChEBI" id="CHEBI:38290"/>
    </cofactor>
</comment>
<gene>
    <name evidence="16" type="ORF">GBAR_LOCUS11656</name>
</gene>
<proteinExistence type="inferred from homology"/>
<dbReference type="Pfam" id="PF13640">
    <property type="entry name" value="2OG-FeII_Oxy_3"/>
    <property type="match status" value="1"/>
</dbReference>
<dbReference type="EC" id="1.14.11.7" evidence="4"/>
<evidence type="ECO:0000256" key="11">
    <source>
        <dbReference type="ARBA" id="ARBA00023002"/>
    </source>
</evidence>
<dbReference type="InterPro" id="IPR011990">
    <property type="entry name" value="TPR-like_helical_dom_sf"/>
</dbReference>
<dbReference type="PANTHER" id="PTHR14049">
    <property type="entry name" value="LEPRECAN 1"/>
    <property type="match status" value="1"/>
</dbReference>
<comment type="caution">
    <text evidence="16">The sequence shown here is derived from an EMBL/GenBank/DDBJ whole genome shotgun (WGS) entry which is preliminary data.</text>
</comment>
<name>A0AA35WM05_GEOBA</name>
<dbReference type="AlphaFoldDB" id="A0AA35WM05"/>
<dbReference type="InterPro" id="IPR005123">
    <property type="entry name" value="Oxoglu/Fe-dep_dioxygenase_dom"/>
</dbReference>
<evidence type="ECO:0000256" key="7">
    <source>
        <dbReference type="ARBA" id="ARBA00022737"/>
    </source>
</evidence>